<evidence type="ECO:0000256" key="6">
    <source>
        <dbReference type="ARBA" id="ARBA00022691"/>
    </source>
</evidence>
<dbReference type="GO" id="GO:0070037">
    <property type="term" value="F:rRNA (pseudouridine) methyltransferase activity"/>
    <property type="evidence" value="ECO:0007669"/>
    <property type="project" value="UniProtKB-UniRule"/>
</dbReference>
<evidence type="ECO:0000313" key="10">
    <source>
        <dbReference type="EMBL" id="EZQ02068.1"/>
    </source>
</evidence>
<accession>A0A031LMD8</accession>
<evidence type="ECO:0000313" key="11">
    <source>
        <dbReference type="Proteomes" id="UP000024332"/>
    </source>
</evidence>
<comment type="function">
    <text evidence="9">Methyltransferase involved in ribosomal biogenesis. Specifically catalyzes the N1-methylation of the pseudouridine corresponding to position 914 in M.jannaschii 16S rRNA.</text>
</comment>
<keyword evidence="8 9" id="KW-0694">RNA-binding</keyword>
<reference evidence="10 11" key="1">
    <citation type="submission" date="2014-03" db="EMBL/GenBank/DDBJ databases">
        <title>Draft genome sequence of the novel thermoacidophilic archaea Acidianus copahuensis ALE1 strain, isolated from Copahue volcanic area in Neuquen Argentina.</title>
        <authorList>
            <person name="Urbieta M.S."/>
            <person name="Rascovan N."/>
            <person name="Castro C."/>
            <person name="Revale S."/>
            <person name="Giaveno M.A."/>
            <person name="Vazquez M.P."/>
            <person name="Donati E.R."/>
        </authorList>
    </citation>
    <scope>NUCLEOTIDE SEQUENCE [LARGE SCALE GENOMIC DNA]</scope>
    <source>
        <strain evidence="10 11">ALE1</strain>
    </source>
</reference>
<dbReference type="Pfam" id="PF03587">
    <property type="entry name" value="EMG1"/>
    <property type="match status" value="1"/>
</dbReference>
<dbReference type="PANTHER" id="PTHR12636:SF5">
    <property type="entry name" value="RIBOSOMAL RNA SMALL SUBUNIT METHYLTRANSFERASE NEP1"/>
    <property type="match status" value="1"/>
</dbReference>
<comment type="similarity">
    <text evidence="1 9">Belongs to the class IV-like SAM-binding methyltransferase superfamily. RNA methyltransferase NEP1 family.</text>
</comment>
<sequence length="218" mass="24979">MQFSVKIDIILLDSSLELVPKEIVNHPSVVKNAMKRGKRPEQTILDISLHYSAMKNLPNFRKRGRPDILHQTLLLILEEKIMDEIYIHTIDSKIIRVDPSMRPPKNYDRFIGLMEKLLIEGRVPKENNPLMEILNVKLEDIVKGKNPILLSEDGKRTSPEALCKDNNLIGIGAFQSGDFSSEVKSYFYERYSISSRVLEAQQVVCRLLSGCNYLLGWP</sequence>
<keyword evidence="5 9" id="KW-0808">Transferase</keyword>
<dbReference type="NCBIfam" id="NF003203">
    <property type="entry name" value="PRK04171.1-1"/>
    <property type="match status" value="1"/>
</dbReference>
<keyword evidence="6 9" id="KW-0949">S-adenosyl-L-methionine</keyword>
<keyword evidence="11" id="KW-1185">Reference proteome</keyword>
<dbReference type="GO" id="GO:0019843">
    <property type="term" value="F:rRNA binding"/>
    <property type="evidence" value="ECO:0007669"/>
    <property type="project" value="UniProtKB-UniRule"/>
</dbReference>
<keyword evidence="3 9" id="KW-0698">rRNA processing</keyword>
<organism evidence="10 11">
    <name type="scientific">Candidatus Acidianus copahuensis</name>
    <dbReference type="NCBI Taxonomy" id="1160895"/>
    <lineage>
        <taxon>Archaea</taxon>
        <taxon>Thermoproteota</taxon>
        <taxon>Thermoprotei</taxon>
        <taxon>Sulfolobales</taxon>
        <taxon>Sulfolobaceae</taxon>
        <taxon>Acidianus</taxon>
    </lineage>
</organism>
<feature type="site" description="Stabilizes Arg-xx" evidence="9">
    <location>
        <position position="67"/>
    </location>
</feature>
<feature type="binding site" evidence="9">
    <location>
        <begin position="194"/>
        <end position="199"/>
    </location>
    <ligand>
        <name>S-adenosyl-L-methionine</name>
        <dbReference type="ChEBI" id="CHEBI:59789"/>
    </ligand>
</feature>
<comment type="caution">
    <text evidence="10">The sequence shown here is derived from an EMBL/GenBank/DDBJ whole genome shotgun (WGS) entry which is preliminary data.</text>
</comment>
<comment type="catalytic activity">
    <reaction evidence="9">
        <text>a pseudouridine in rRNA + S-adenosyl-L-methionine = an N(1)-methylpseudouridine in rRNA + S-adenosyl-L-homocysteine + H(+)</text>
        <dbReference type="Rhea" id="RHEA:46696"/>
        <dbReference type="Rhea" id="RHEA-COMP:11634"/>
        <dbReference type="Rhea" id="RHEA-COMP:13933"/>
        <dbReference type="ChEBI" id="CHEBI:15378"/>
        <dbReference type="ChEBI" id="CHEBI:57856"/>
        <dbReference type="ChEBI" id="CHEBI:59789"/>
        <dbReference type="ChEBI" id="CHEBI:65314"/>
        <dbReference type="ChEBI" id="CHEBI:74890"/>
    </reaction>
</comment>
<evidence type="ECO:0000256" key="1">
    <source>
        <dbReference type="ARBA" id="ARBA00008115"/>
    </source>
</evidence>
<dbReference type="AlphaFoldDB" id="A0A031LMD8"/>
<evidence type="ECO:0000256" key="2">
    <source>
        <dbReference type="ARBA" id="ARBA00022517"/>
    </source>
</evidence>
<dbReference type="InterPro" id="IPR029028">
    <property type="entry name" value="Alpha/beta_knot_MTases"/>
</dbReference>
<gene>
    <name evidence="9" type="primary">nep1</name>
    <name evidence="10" type="ORF">CM19_11410</name>
</gene>
<protein>
    <recommendedName>
        <fullName evidence="9">Ribosomal RNA small subunit methyltransferase Nep1</fullName>
        <ecNumber evidence="9">2.1.1.-</ecNumber>
    </recommendedName>
    <alternativeName>
        <fullName evidence="9">16S rRNA (pseudouridine-N1-)-methyltransferase Nep1</fullName>
    </alternativeName>
</protein>
<dbReference type="Proteomes" id="UP000024332">
    <property type="component" value="Unassembled WGS sequence"/>
</dbReference>
<feature type="site" description="Interaction with substrate rRNA" evidence="9">
    <location>
        <position position="65"/>
    </location>
</feature>
<feature type="site" description="Interaction with substrate rRNA" evidence="9">
    <location>
        <position position="105"/>
    </location>
</feature>
<dbReference type="PANTHER" id="PTHR12636">
    <property type="entry name" value="NEP1/MRA1"/>
    <property type="match status" value="1"/>
</dbReference>
<dbReference type="CDD" id="cd18088">
    <property type="entry name" value="Nep1-like"/>
    <property type="match status" value="1"/>
</dbReference>
<dbReference type="InterPro" id="IPR023503">
    <property type="entry name" value="Ribosome_NEP1_arc"/>
</dbReference>
<evidence type="ECO:0000256" key="5">
    <source>
        <dbReference type="ARBA" id="ARBA00022679"/>
    </source>
</evidence>
<comment type="subunit">
    <text evidence="9">Homodimer.</text>
</comment>
<keyword evidence="7 9" id="KW-0699">rRNA-binding</keyword>
<dbReference type="SUPFAM" id="SSF75217">
    <property type="entry name" value="alpha/beta knot"/>
    <property type="match status" value="1"/>
</dbReference>
<feature type="binding site" evidence="9">
    <location>
        <position position="172"/>
    </location>
    <ligand>
        <name>S-adenosyl-L-methionine</name>
        <dbReference type="ChEBI" id="CHEBI:59789"/>
    </ligand>
</feature>
<dbReference type="Gene3D" id="3.40.1280.10">
    <property type="match status" value="1"/>
</dbReference>
<keyword evidence="2 9" id="KW-0690">Ribosome biogenesis</keyword>
<feature type="site" description="Interaction with substrate rRNA" evidence="9">
    <location>
        <position position="102"/>
    </location>
</feature>
<feature type="binding site" evidence="9">
    <location>
        <position position="177"/>
    </location>
    <ligand>
        <name>S-adenosyl-L-methionine</name>
        <dbReference type="ChEBI" id="CHEBI:59789"/>
    </ligand>
</feature>
<dbReference type="EC" id="2.1.1.-" evidence="9"/>
<evidence type="ECO:0000256" key="7">
    <source>
        <dbReference type="ARBA" id="ARBA00022730"/>
    </source>
</evidence>
<dbReference type="EMBL" id="JFZT01000057">
    <property type="protein sequence ID" value="EZQ02068.1"/>
    <property type="molecule type" value="Genomic_DNA"/>
</dbReference>
<dbReference type="GO" id="GO:0070475">
    <property type="term" value="P:rRNA base methylation"/>
    <property type="evidence" value="ECO:0007669"/>
    <property type="project" value="InterPro"/>
</dbReference>
<dbReference type="InterPro" id="IPR005304">
    <property type="entry name" value="Rbsml_bgen_MeTrfase_EMG1/NEP1"/>
</dbReference>
<proteinExistence type="inferred from homology"/>
<evidence type="ECO:0000256" key="8">
    <source>
        <dbReference type="ARBA" id="ARBA00022884"/>
    </source>
</evidence>
<dbReference type="STRING" id="1160895.CM19_11410"/>
<evidence type="ECO:0000256" key="3">
    <source>
        <dbReference type="ARBA" id="ARBA00022552"/>
    </source>
</evidence>
<dbReference type="InterPro" id="IPR029026">
    <property type="entry name" value="tRNA_m1G_MTases_N"/>
</dbReference>
<evidence type="ECO:0000256" key="4">
    <source>
        <dbReference type="ARBA" id="ARBA00022603"/>
    </source>
</evidence>
<evidence type="ECO:0000256" key="9">
    <source>
        <dbReference type="HAMAP-Rule" id="MF_00554"/>
    </source>
</evidence>
<dbReference type="HAMAP" id="MF_00554">
    <property type="entry name" value="NEP1"/>
    <property type="match status" value="1"/>
</dbReference>
<keyword evidence="4 9" id="KW-0489">Methyltransferase</keyword>
<name>A0A031LMD8_9CREN</name>
<feature type="site" description="Interaction with substrate rRNA" evidence="9">
    <location>
        <position position="109"/>
    </location>
</feature>